<keyword evidence="6" id="KW-1185">Reference proteome</keyword>
<accession>A0ABQ4GKQ4</accession>
<evidence type="ECO:0000256" key="3">
    <source>
        <dbReference type="ARBA" id="ARBA00022729"/>
    </source>
</evidence>
<dbReference type="Proteomes" id="UP000660454">
    <property type="component" value="Unassembled WGS sequence"/>
</dbReference>
<evidence type="ECO:0000256" key="2">
    <source>
        <dbReference type="ARBA" id="ARBA00022448"/>
    </source>
</evidence>
<evidence type="ECO:0000256" key="4">
    <source>
        <dbReference type="SAM" id="SignalP"/>
    </source>
</evidence>
<feature type="chain" id="PRO_5045276812" evidence="4">
    <location>
        <begin position="29"/>
        <end position="453"/>
    </location>
</feature>
<dbReference type="PROSITE" id="PS51257">
    <property type="entry name" value="PROKAR_LIPOPROTEIN"/>
    <property type="match status" value="1"/>
</dbReference>
<evidence type="ECO:0000313" key="6">
    <source>
        <dbReference type="Proteomes" id="UP000660454"/>
    </source>
</evidence>
<dbReference type="PANTHER" id="PTHR30061:SF50">
    <property type="entry name" value="MALTOSE_MALTODEXTRIN-BINDING PERIPLASMIC PROTEIN"/>
    <property type="match status" value="1"/>
</dbReference>
<dbReference type="EMBL" id="BOOF01000013">
    <property type="protein sequence ID" value="GIH62008.1"/>
    <property type="molecule type" value="Genomic_DNA"/>
</dbReference>
<organism evidence="5 6">
    <name type="scientific">Microbispora siamensis</name>
    <dbReference type="NCBI Taxonomy" id="564413"/>
    <lineage>
        <taxon>Bacteria</taxon>
        <taxon>Bacillati</taxon>
        <taxon>Actinomycetota</taxon>
        <taxon>Actinomycetes</taxon>
        <taxon>Streptosporangiales</taxon>
        <taxon>Streptosporangiaceae</taxon>
        <taxon>Microbispora</taxon>
    </lineage>
</organism>
<comment type="similarity">
    <text evidence="1">Belongs to the bacterial solute-binding protein 1 family.</text>
</comment>
<name>A0ABQ4GKQ4_9ACTN</name>
<gene>
    <name evidence="5" type="ORF">Msi02_28250</name>
</gene>
<feature type="signal peptide" evidence="4">
    <location>
        <begin position="1"/>
        <end position="28"/>
    </location>
</feature>
<reference evidence="5 6" key="1">
    <citation type="submission" date="2021-01" db="EMBL/GenBank/DDBJ databases">
        <title>Whole genome shotgun sequence of Microbispora siamensis NBRC 104113.</title>
        <authorList>
            <person name="Komaki H."/>
            <person name="Tamura T."/>
        </authorList>
    </citation>
    <scope>NUCLEOTIDE SEQUENCE [LARGE SCALE GENOMIC DNA]</scope>
    <source>
        <strain evidence="5 6">NBRC 104113</strain>
    </source>
</reference>
<proteinExistence type="inferred from homology"/>
<dbReference type="Pfam" id="PF01547">
    <property type="entry name" value="SBP_bac_1"/>
    <property type="match status" value="1"/>
</dbReference>
<dbReference type="PANTHER" id="PTHR30061">
    <property type="entry name" value="MALTOSE-BINDING PERIPLASMIC PROTEIN"/>
    <property type="match status" value="1"/>
</dbReference>
<dbReference type="SUPFAM" id="SSF53850">
    <property type="entry name" value="Periplasmic binding protein-like II"/>
    <property type="match status" value="1"/>
</dbReference>
<dbReference type="RefSeq" id="WP_204048762.1">
    <property type="nucleotide sequence ID" value="NZ_BOOF01000013.1"/>
</dbReference>
<dbReference type="InterPro" id="IPR006059">
    <property type="entry name" value="SBP"/>
</dbReference>
<keyword evidence="2" id="KW-0813">Transport</keyword>
<evidence type="ECO:0000256" key="1">
    <source>
        <dbReference type="ARBA" id="ARBA00008520"/>
    </source>
</evidence>
<sequence length="453" mass="47940">MSPSSRNRTGIVVLAAALAGVSALSACGGVGAKDGASPGGGSALTTMGFGFPDEIATTRVDAFKKAHPEVRLTVNQGQFDEQAFLSAVASGNPPDVVYLGRELIGTYAARGAIQPLDDCVAKEGIAMSDFYPAAQQQVKLNGTWYGVPEFYTSIILLVNDKAAKEAGVDPASIDTSDWDALAALARKMNKVSGGKIERFGFYPKLPEFLPLWAKANGADLLSADGKTSRLDDPKVAEALDYANGLLDDQGGWTKLKAFTDTFDYFGEKNPIAEDQIGMMLTEQFLVTSMASTSPDAKITVLPFKDRQGDPLTMVGGNGWVIPKGAKHPDVACQWIKTMTSADTWIAAAKARAAKRAQEGKPYPGTFTANARADQAIFSQIVKPSGHRPYDDATTTILGVQDKGFVVPQSPAAAEFRTAWLDAATRVMQGRQDAKAALAQAHQEATKALQAAAG</sequence>
<comment type="caution">
    <text evidence="5">The sequence shown here is derived from an EMBL/GenBank/DDBJ whole genome shotgun (WGS) entry which is preliminary data.</text>
</comment>
<dbReference type="Gene3D" id="3.40.190.10">
    <property type="entry name" value="Periplasmic binding protein-like II"/>
    <property type="match status" value="1"/>
</dbReference>
<evidence type="ECO:0000313" key="5">
    <source>
        <dbReference type="EMBL" id="GIH62008.1"/>
    </source>
</evidence>
<keyword evidence="3 4" id="KW-0732">Signal</keyword>
<protein>
    <submittedName>
        <fullName evidence="5">Sugar ABC transporter substrate-binding protein</fullName>
    </submittedName>
</protein>